<dbReference type="InterPro" id="IPR014001">
    <property type="entry name" value="Helicase_ATP-bd"/>
</dbReference>
<protein>
    <recommendedName>
        <fullName evidence="3">Helicase ATP-binding domain-containing protein</fullName>
    </recommendedName>
</protein>
<organism evidence="4 5">
    <name type="scientific">Pleuronectes platessa</name>
    <name type="common">European plaice</name>
    <dbReference type="NCBI Taxonomy" id="8262"/>
    <lineage>
        <taxon>Eukaryota</taxon>
        <taxon>Metazoa</taxon>
        <taxon>Chordata</taxon>
        <taxon>Craniata</taxon>
        <taxon>Vertebrata</taxon>
        <taxon>Euteleostomi</taxon>
        <taxon>Actinopterygii</taxon>
        <taxon>Neopterygii</taxon>
        <taxon>Teleostei</taxon>
        <taxon>Neoteleostei</taxon>
        <taxon>Acanthomorphata</taxon>
        <taxon>Carangaria</taxon>
        <taxon>Pleuronectiformes</taxon>
        <taxon>Pleuronectoidei</taxon>
        <taxon>Pleuronectidae</taxon>
        <taxon>Pleuronectes</taxon>
    </lineage>
</organism>
<dbReference type="EMBL" id="CADEAL010003535">
    <property type="protein sequence ID" value="CAB1445035.1"/>
    <property type="molecule type" value="Genomic_DNA"/>
</dbReference>
<dbReference type="Proteomes" id="UP001153269">
    <property type="component" value="Unassembled WGS sequence"/>
</dbReference>
<dbReference type="GO" id="GO:0005524">
    <property type="term" value="F:ATP binding"/>
    <property type="evidence" value="ECO:0007669"/>
    <property type="project" value="InterPro"/>
</dbReference>
<dbReference type="PROSITE" id="PS51192">
    <property type="entry name" value="HELICASE_ATP_BIND_1"/>
    <property type="match status" value="1"/>
</dbReference>
<dbReference type="PROSITE" id="PS00690">
    <property type="entry name" value="DEAH_ATP_HELICASE"/>
    <property type="match status" value="1"/>
</dbReference>
<name>A0A9N7Z0G1_PLEPL</name>
<dbReference type="GO" id="GO:0004386">
    <property type="term" value="F:helicase activity"/>
    <property type="evidence" value="ECO:0007669"/>
    <property type="project" value="TreeGrafter"/>
</dbReference>
<evidence type="ECO:0000313" key="4">
    <source>
        <dbReference type="EMBL" id="CAB1445035.1"/>
    </source>
</evidence>
<evidence type="ECO:0000256" key="2">
    <source>
        <dbReference type="SAM" id="MobiDB-lite"/>
    </source>
</evidence>
<feature type="domain" description="Helicase ATP-binding" evidence="3">
    <location>
        <begin position="80"/>
        <end position="246"/>
    </location>
</feature>
<dbReference type="PANTHER" id="PTHR18934">
    <property type="entry name" value="ATP-DEPENDENT RNA HELICASE"/>
    <property type="match status" value="1"/>
</dbReference>
<keyword evidence="5" id="KW-1185">Reference proteome</keyword>
<feature type="region of interest" description="Disordered" evidence="2">
    <location>
        <begin position="1"/>
        <end position="60"/>
    </location>
</feature>
<gene>
    <name evidence="4" type="ORF">PLEPLA_LOCUS32765</name>
</gene>
<reference evidence="4" key="1">
    <citation type="submission" date="2020-03" db="EMBL/GenBank/DDBJ databases">
        <authorList>
            <person name="Weist P."/>
        </authorList>
    </citation>
    <scope>NUCLEOTIDE SEQUENCE</scope>
</reference>
<dbReference type="GO" id="GO:0016787">
    <property type="term" value="F:hydrolase activity"/>
    <property type="evidence" value="ECO:0007669"/>
    <property type="project" value="UniProtKB-KW"/>
</dbReference>
<comment type="caution">
    <text evidence="4">The sequence shown here is derived from an EMBL/GenBank/DDBJ whole genome shotgun (WGS) entry which is preliminary data.</text>
</comment>
<dbReference type="PANTHER" id="PTHR18934:SF113">
    <property type="entry name" value="ATP-DEPENDENT RNA HELICASE TDRD9"/>
    <property type="match status" value="1"/>
</dbReference>
<dbReference type="InterPro" id="IPR002464">
    <property type="entry name" value="DNA/RNA_helicase_DEAH_CS"/>
</dbReference>
<evidence type="ECO:0000313" key="5">
    <source>
        <dbReference type="Proteomes" id="UP001153269"/>
    </source>
</evidence>
<dbReference type="GO" id="GO:0003723">
    <property type="term" value="F:RNA binding"/>
    <property type="evidence" value="ECO:0007669"/>
    <property type="project" value="TreeGrafter"/>
</dbReference>
<dbReference type="Pfam" id="PF00270">
    <property type="entry name" value="DEAD"/>
    <property type="match status" value="1"/>
</dbReference>
<dbReference type="InterPro" id="IPR027417">
    <property type="entry name" value="P-loop_NTPase"/>
</dbReference>
<dbReference type="AlphaFoldDB" id="A0A9N7Z0G1"/>
<sequence>MECSPGTRAAGRVELTRGKDKMRHRLRAGPSEVPDESSLEPVSSGGSLQKQKPAGSPAPPPLAYYEYPSLPITKNRKELISLIENHSVVIIRGATGSGKTTQLPQYILDHYNAKNASCNMVVTQPRKIGATSVARWVATQRKCTLGSLVGYQVGLEKMATEHTRLIYMTTGVLLQKLVSTKCLTEYSHIFVDEVHERTEEMDFLLLILKKLLHSNSRYVKIILMSATINCRQFAEYFGHPDSWQDEPCLCV</sequence>
<evidence type="ECO:0000259" key="3">
    <source>
        <dbReference type="PROSITE" id="PS51192"/>
    </source>
</evidence>
<dbReference type="SUPFAM" id="SSF52540">
    <property type="entry name" value="P-loop containing nucleoside triphosphate hydrolases"/>
    <property type="match status" value="1"/>
</dbReference>
<dbReference type="SMART" id="SM00487">
    <property type="entry name" value="DEXDc"/>
    <property type="match status" value="1"/>
</dbReference>
<keyword evidence="1" id="KW-0378">Hydrolase</keyword>
<dbReference type="InterPro" id="IPR011545">
    <property type="entry name" value="DEAD/DEAH_box_helicase_dom"/>
</dbReference>
<proteinExistence type="predicted"/>
<accession>A0A9N7Z0G1</accession>
<dbReference type="Gene3D" id="3.40.50.300">
    <property type="entry name" value="P-loop containing nucleotide triphosphate hydrolases"/>
    <property type="match status" value="1"/>
</dbReference>
<feature type="compositionally biased region" description="Polar residues" evidence="2">
    <location>
        <begin position="40"/>
        <end position="50"/>
    </location>
</feature>
<evidence type="ECO:0000256" key="1">
    <source>
        <dbReference type="ARBA" id="ARBA00022801"/>
    </source>
</evidence>
<dbReference type="FunFam" id="3.40.50.300:FF:001113">
    <property type="entry name" value="ATP-dependent RNA helicase TDRD9"/>
    <property type="match status" value="1"/>
</dbReference>